<dbReference type="Pfam" id="PF00348">
    <property type="entry name" value="polyprenyl_synt"/>
    <property type="match status" value="1"/>
</dbReference>
<evidence type="ECO:0000256" key="7">
    <source>
        <dbReference type="ARBA" id="ARBA00022842"/>
    </source>
</evidence>
<dbReference type="InterPro" id="IPR053378">
    <property type="entry name" value="Prenyl_diphosphate_synthase"/>
</dbReference>
<evidence type="ECO:0000256" key="11">
    <source>
        <dbReference type="ARBA" id="ARBA00049399"/>
    </source>
</evidence>
<dbReference type="InterPro" id="IPR008949">
    <property type="entry name" value="Isoprenoid_synthase_dom_sf"/>
</dbReference>
<keyword evidence="6" id="KW-0479">Metal-binding</keyword>
<dbReference type="InterPro" id="IPR033749">
    <property type="entry name" value="Polyprenyl_synt_CS"/>
</dbReference>
<dbReference type="AlphaFoldDB" id="A0A1G9LLL5"/>
<dbReference type="PANTHER" id="PTHR43281:SF1">
    <property type="entry name" value="FARNESYL DIPHOSPHATE SYNTHASE"/>
    <property type="match status" value="1"/>
</dbReference>
<name>A0A1G9LLL5_9BACI</name>
<keyword evidence="5 12" id="KW-0808">Transferase</keyword>
<dbReference type="InterPro" id="IPR000092">
    <property type="entry name" value="Polyprenyl_synt"/>
</dbReference>
<dbReference type="NCBIfam" id="NF045485">
    <property type="entry name" value="FPPsyn"/>
    <property type="match status" value="1"/>
</dbReference>
<evidence type="ECO:0000256" key="6">
    <source>
        <dbReference type="ARBA" id="ARBA00022723"/>
    </source>
</evidence>
<dbReference type="FunFam" id="1.10.600.10:FF:000001">
    <property type="entry name" value="Geranylgeranyl diphosphate synthase"/>
    <property type="match status" value="1"/>
</dbReference>
<keyword evidence="8" id="KW-0414">Isoprene biosynthesis</keyword>
<dbReference type="Proteomes" id="UP000182347">
    <property type="component" value="Unassembled WGS sequence"/>
</dbReference>
<evidence type="ECO:0000256" key="10">
    <source>
        <dbReference type="ARBA" id="ARBA00032873"/>
    </source>
</evidence>
<evidence type="ECO:0000313" key="14">
    <source>
        <dbReference type="Proteomes" id="UP000182347"/>
    </source>
</evidence>
<dbReference type="CDD" id="cd00685">
    <property type="entry name" value="Trans_IPPS_HT"/>
    <property type="match status" value="1"/>
</dbReference>
<dbReference type="EC" id="2.5.1.10" evidence="3"/>
<evidence type="ECO:0000256" key="1">
    <source>
        <dbReference type="ARBA" id="ARBA00001946"/>
    </source>
</evidence>
<dbReference type="GO" id="GO:0004337">
    <property type="term" value="F:(2E,6E)-farnesyl diphosphate synthase activity"/>
    <property type="evidence" value="ECO:0007669"/>
    <property type="project" value="UniProtKB-EC"/>
</dbReference>
<proteinExistence type="inferred from homology"/>
<sequence>MNKAKLYLSLFRRTNRVTESLEKYLSEKQFQMDEAIIGYIKKLEAPERLKAAMKYSAEAGGKRLRPILMAASCESYGGTLKMVTPAAAALEMVHTYSLIHDDLPAMDNDNIRRGKPTNHIQFDEATAILAGDGLLTYSFEIIASELAVSETKRVELIRQLADAAGPKGMVAGQVLDMQAEDKKADLEQLEQIHTLKTGRLLRYAVTAGAMIGGATADQIASLQEYAYYLGLIFQVQDDILDVQGDPELIGKPVGSDETNLKSTYPKLLGLGGAIQQKELYIQKAKQSLKEAGVESSVLVDITEYFGNRDR</sequence>
<evidence type="ECO:0000313" key="13">
    <source>
        <dbReference type="EMBL" id="SDL62840.1"/>
    </source>
</evidence>
<keyword evidence="14" id="KW-1185">Reference proteome</keyword>
<dbReference type="PANTHER" id="PTHR43281">
    <property type="entry name" value="FARNESYL DIPHOSPHATE SYNTHASE"/>
    <property type="match status" value="1"/>
</dbReference>
<dbReference type="SFLD" id="SFLDG01017">
    <property type="entry name" value="Polyprenyl_Transferase_Like"/>
    <property type="match status" value="1"/>
</dbReference>
<accession>A0A1G9LLL5</accession>
<dbReference type="Gene3D" id="1.10.600.10">
    <property type="entry name" value="Farnesyl Diphosphate Synthase"/>
    <property type="match status" value="1"/>
</dbReference>
<dbReference type="GO" id="GO:0046872">
    <property type="term" value="F:metal ion binding"/>
    <property type="evidence" value="ECO:0007669"/>
    <property type="project" value="UniProtKB-KW"/>
</dbReference>
<comment type="catalytic activity">
    <reaction evidence="11">
        <text>isopentenyl diphosphate + (2E)-geranyl diphosphate = (2E,6E)-farnesyl diphosphate + diphosphate</text>
        <dbReference type="Rhea" id="RHEA:19361"/>
        <dbReference type="ChEBI" id="CHEBI:33019"/>
        <dbReference type="ChEBI" id="CHEBI:58057"/>
        <dbReference type="ChEBI" id="CHEBI:128769"/>
        <dbReference type="ChEBI" id="CHEBI:175763"/>
        <dbReference type="EC" id="2.5.1.10"/>
    </reaction>
</comment>
<reference evidence="14" key="1">
    <citation type="submission" date="2016-10" db="EMBL/GenBank/DDBJ databases">
        <authorList>
            <person name="Varghese N."/>
            <person name="Submissions S."/>
        </authorList>
    </citation>
    <scope>NUCLEOTIDE SEQUENCE [LARGE SCALE GENOMIC DNA]</scope>
    <source>
        <strain evidence="14">CGMCC 1.6199</strain>
    </source>
</reference>
<dbReference type="EMBL" id="FNHF01000001">
    <property type="protein sequence ID" value="SDL62840.1"/>
    <property type="molecule type" value="Genomic_DNA"/>
</dbReference>
<dbReference type="STRING" id="482461.SAMN05216244_0178"/>
<dbReference type="PROSITE" id="PS00723">
    <property type="entry name" value="POLYPRENYL_SYNTHASE_1"/>
    <property type="match status" value="1"/>
</dbReference>
<comment type="similarity">
    <text evidence="2 12">Belongs to the FPP/GGPP synthase family.</text>
</comment>
<evidence type="ECO:0000256" key="8">
    <source>
        <dbReference type="ARBA" id="ARBA00023229"/>
    </source>
</evidence>
<dbReference type="SUPFAM" id="SSF48576">
    <property type="entry name" value="Terpenoid synthases"/>
    <property type="match status" value="1"/>
</dbReference>
<dbReference type="GO" id="GO:0005737">
    <property type="term" value="C:cytoplasm"/>
    <property type="evidence" value="ECO:0007669"/>
    <property type="project" value="UniProtKB-ARBA"/>
</dbReference>
<evidence type="ECO:0000256" key="5">
    <source>
        <dbReference type="ARBA" id="ARBA00022679"/>
    </source>
</evidence>
<keyword evidence="7" id="KW-0460">Magnesium</keyword>
<gene>
    <name evidence="13" type="ORF">SAMN05216244_0178</name>
</gene>
<evidence type="ECO:0000256" key="12">
    <source>
        <dbReference type="RuleBase" id="RU004466"/>
    </source>
</evidence>
<dbReference type="SFLD" id="SFLDS00005">
    <property type="entry name" value="Isoprenoid_Synthase_Type_I"/>
    <property type="match status" value="1"/>
</dbReference>
<organism evidence="13 14">
    <name type="scientific">Sediminibacillus halophilus</name>
    <dbReference type="NCBI Taxonomy" id="482461"/>
    <lineage>
        <taxon>Bacteria</taxon>
        <taxon>Bacillati</taxon>
        <taxon>Bacillota</taxon>
        <taxon>Bacilli</taxon>
        <taxon>Bacillales</taxon>
        <taxon>Bacillaceae</taxon>
        <taxon>Sediminibacillus</taxon>
    </lineage>
</organism>
<comment type="cofactor">
    <cofactor evidence="1">
        <name>Mg(2+)</name>
        <dbReference type="ChEBI" id="CHEBI:18420"/>
    </cofactor>
</comment>
<dbReference type="GO" id="GO:0016114">
    <property type="term" value="P:terpenoid biosynthetic process"/>
    <property type="evidence" value="ECO:0007669"/>
    <property type="project" value="UniProtKB-ARBA"/>
</dbReference>
<evidence type="ECO:0000256" key="2">
    <source>
        <dbReference type="ARBA" id="ARBA00006706"/>
    </source>
</evidence>
<evidence type="ECO:0000256" key="3">
    <source>
        <dbReference type="ARBA" id="ARBA00012439"/>
    </source>
</evidence>
<protein>
    <recommendedName>
        <fullName evidence="4">Farnesyl diphosphate synthase</fullName>
        <ecNumber evidence="3">2.5.1.10</ecNumber>
    </recommendedName>
    <alternativeName>
        <fullName evidence="10">(2E,6E)-farnesyl diphosphate synthase</fullName>
    </alternativeName>
    <alternativeName>
        <fullName evidence="9">Geranyltranstransferase</fullName>
    </alternativeName>
</protein>
<evidence type="ECO:0000256" key="4">
    <source>
        <dbReference type="ARBA" id="ARBA00015100"/>
    </source>
</evidence>
<dbReference type="PROSITE" id="PS00444">
    <property type="entry name" value="POLYPRENYL_SYNTHASE_2"/>
    <property type="match status" value="1"/>
</dbReference>
<evidence type="ECO:0000256" key="9">
    <source>
        <dbReference type="ARBA" id="ARBA00032380"/>
    </source>
</evidence>